<evidence type="ECO:0000256" key="12">
    <source>
        <dbReference type="RuleBase" id="RU367080"/>
    </source>
</evidence>
<keyword evidence="13" id="KW-0175">Coiled coil</keyword>
<protein>
    <recommendedName>
        <fullName evidence="12">RNA polymerase II subunit B1 CTD phosphatase RPAP2 homolog</fullName>
        <ecNumber evidence="12">3.1.3.16</ecNumber>
    </recommendedName>
</protein>
<evidence type="ECO:0000256" key="3">
    <source>
        <dbReference type="ARBA" id="ARBA00022723"/>
    </source>
</evidence>
<evidence type="ECO:0000256" key="13">
    <source>
        <dbReference type="SAM" id="Coils"/>
    </source>
</evidence>
<accession>A0AAN7UVP6</accession>
<keyword evidence="3 12" id="KW-0479">Metal-binding</keyword>
<dbReference type="PANTHER" id="PTHR14732:SF0">
    <property type="entry name" value="RNA POLYMERASE II SUBUNIT B1 CTD PHOSPHATASE RPAP2-RELATED"/>
    <property type="match status" value="1"/>
</dbReference>
<feature type="region of interest" description="Disordered" evidence="14">
    <location>
        <begin position="1"/>
        <end position="32"/>
    </location>
</feature>
<comment type="similarity">
    <text evidence="2 11 12">Belongs to the RPAP2 family.</text>
</comment>
<dbReference type="InterPro" id="IPR007308">
    <property type="entry name" value="Rtr1/RPAP2_dom"/>
</dbReference>
<proteinExistence type="inferred from homology"/>
<comment type="function">
    <text evidence="12">Putative RNA polymerase II subunit B1 C-terminal domain (CTD) phosphatase involved in RNA polymerase II transcription regulation.</text>
</comment>
<dbReference type="PANTHER" id="PTHR14732">
    <property type="entry name" value="RNA POLYMERASE II SUBUNIT B1 CTD PHOSPHATASE RPAP2-RELATED"/>
    <property type="match status" value="1"/>
</dbReference>
<keyword evidence="17" id="KW-1185">Reference proteome</keyword>
<dbReference type="PROSITE" id="PS51479">
    <property type="entry name" value="ZF_RTR1"/>
    <property type="match status" value="1"/>
</dbReference>
<keyword evidence="6 12" id="KW-0862">Zinc</keyword>
<reference evidence="16 17" key="1">
    <citation type="submission" date="2023-10" db="EMBL/GenBank/DDBJ databases">
        <title>Draft genome sequence of Xylaria bambusicola isolate GMP-LS, the root and basal stem rot pathogen of sugarcane in Indonesia.</title>
        <authorList>
            <person name="Selvaraj P."/>
            <person name="Muralishankar V."/>
            <person name="Muruganantham S."/>
            <person name="Sp S."/>
            <person name="Haryani S."/>
            <person name="Lau K.J.X."/>
            <person name="Naqvi N.I."/>
        </authorList>
    </citation>
    <scope>NUCLEOTIDE SEQUENCE [LARGE SCALE GENOMIC DNA]</scope>
    <source>
        <strain evidence="16">GMP-LS</strain>
    </source>
</reference>
<evidence type="ECO:0000256" key="5">
    <source>
        <dbReference type="ARBA" id="ARBA00022801"/>
    </source>
</evidence>
<evidence type="ECO:0000313" key="17">
    <source>
        <dbReference type="Proteomes" id="UP001305414"/>
    </source>
</evidence>
<evidence type="ECO:0000256" key="4">
    <source>
        <dbReference type="ARBA" id="ARBA00022771"/>
    </source>
</evidence>
<evidence type="ECO:0000256" key="14">
    <source>
        <dbReference type="SAM" id="MobiDB-lite"/>
    </source>
</evidence>
<dbReference type="EMBL" id="JAWHQM010000008">
    <property type="protein sequence ID" value="KAK5628399.1"/>
    <property type="molecule type" value="Genomic_DNA"/>
</dbReference>
<comment type="catalytic activity">
    <reaction evidence="9 12">
        <text>O-phospho-L-seryl-[protein] + H2O = L-seryl-[protein] + phosphate</text>
        <dbReference type="Rhea" id="RHEA:20629"/>
        <dbReference type="Rhea" id="RHEA-COMP:9863"/>
        <dbReference type="Rhea" id="RHEA-COMP:11604"/>
        <dbReference type="ChEBI" id="CHEBI:15377"/>
        <dbReference type="ChEBI" id="CHEBI:29999"/>
        <dbReference type="ChEBI" id="CHEBI:43474"/>
        <dbReference type="ChEBI" id="CHEBI:83421"/>
        <dbReference type="EC" id="3.1.3.16"/>
    </reaction>
</comment>
<organism evidence="16 17">
    <name type="scientific">Xylaria bambusicola</name>
    <dbReference type="NCBI Taxonomy" id="326684"/>
    <lineage>
        <taxon>Eukaryota</taxon>
        <taxon>Fungi</taxon>
        <taxon>Dikarya</taxon>
        <taxon>Ascomycota</taxon>
        <taxon>Pezizomycotina</taxon>
        <taxon>Sordariomycetes</taxon>
        <taxon>Xylariomycetidae</taxon>
        <taxon>Xylariales</taxon>
        <taxon>Xylariaceae</taxon>
        <taxon>Xylaria</taxon>
    </lineage>
</organism>
<evidence type="ECO:0000256" key="11">
    <source>
        <dbReference type="PROSITE-ProRule" id="PRU00812"/>
    </source>
</evidence>
<feature type="coiled-coil region" evidence="13">
    <location>
        <begin position="178"/>
        <end position="217"/>
    </location>
</feature>
<evidence type="ECO:0000256" key="7">
    <source>
        <dbReference type="ARBA" id="ARBA00022912"/>
    </source>
</evidence>
<gene>
    <name evidence="16" type="ORF">RRF57_004114</name>
</gene>
<evidence type="ECO:0000256" key="6">
    <source>
        <dbReference type="ARBA" id="ARBA00022833"/>
    </source>
</evidence>
<dbReference type="InterPro" id="IPR038534">
    <property type="entry name" value="Rtr1/RPAP2_sf"/>
</dbReference>
<dbReference type="AlphaFoldDB" id="A0AAN7UVP6"/>
<dbReference type="GO" id="GO:0005634">
    <property type="term" value="C:nucleus"/>
    <property type="evidence" value="ECO:0007669"/>
    <property type="project" value="UniProtKB-SubCell"/>
</dbReference>
<evidence type="ECO:0000256" key="10">
    <source>
        <dbReference type="ARBA" id="ARBA00048336"/>
    </source>
</evidence>
<comment type="subcellular location">
    <subcellularLocation>
        <location evidence="1 12">Nucleus</location>
    </subcellularLocation>
</comment>
<sequence>MSTELNKPRGILKNKGNVPSTSTERQTPDPREVAVKHAHIIHSRRQVEDQIADSIIELSKFPATRDSSYNAPNPAPADAETFKNQVRLYQPSDYDDLIEERNANGLCGYTLCPNPRSRVTGGGTFKILNYGRKDFNIVPSRELEKWCSQVCAKRAMYVKVQLNETAAWERAGVASIHIELYEETRSTASDAITQLQKDMENMKIEALEKSAQNAQSLALERGDAIENGKASKRSMKLTIREKPVKTPTAPSLDLDDQAHLVMEGYKTTFDPKSEAANQNEQKTSARDETRE</sequence>
<dbReference type="Proteomes" id="UP001305414">
    <property type="component" value="Unassembled WGS sequence"/>
</dbReference>
<name>A0AAN7UVP6_9PEZI</name>
<dbReference type="Gene3D" id="1.25.40.820">
    <property type="match status" value="1"/>
</dbReference>
<evidence type="ECO:0000256" key="1">
    <source>
        <dbReference type="ARBA" id="ARBA00004123"/>
    </source>
</evidence>
<feature type="domain" description="RTR1-type" evidence="15">
    <location>
        <begin position="84"/>
        <end position="171"/>
    </location>
</feature>
<keyword evidence="8 12" id="KW-0539">Nucleus</keyword>
<evidence type="ECO:0000256" key="9">
    <source>
        <dbReference type="ARBA" id="ARBA00047761"/>
    </source>
</evidence>
<comment type="caution">
    <text evidence="16">The sequence shown here is derived from an EMBL/GenBank/DDBJ whole genome shotgun (WGS) entry which is preliminary data.</text>
</comment>
<keyword evidence="5 12" id="KW-0378">Hydrolase</keyword>
<keyword evidence="7 12" id="KW-0904">Protein phosphatase</keyword>
<dbReference type="GO" id="GO:0008420">
    <property type="term" value="F:RNA polymerase II CTD heptapeptide repeat phosphatase activity"/>
    <property type="evidence" value="ECO:0007669"/>
    <property type="project" value="UniProtKB-UniRule"/>
</dbReference>
<comment type="catalytic activity">
    <reaction evidence="10 12">
        <text>O-phospho-L-threonyl-[protein] + H2O = L-threonyl-[protein] + phosphate</text>
        <dbReference type="Rhea" id="RHEA:47004"/>
        <dbReference type="Rhea" id="RHEA-COMP:11060"/>
        <dbReference type="Rhea" id="RHEA-COMP:11605"/>
        <dbReference type="ChEBI" id="CHEBI:15377"/>
        <dbReference type="ChEBI" id="CHEBI:30013"/>
        <dbReference type="ChEBI" id="CHEBI:43474"/>
        <dbReference type="ChEBI" id="CHEBI:61977"/>
        <dbReference type="EC" id="3.1.3.16"/>
    </reaction>
</comment>
<dbReference type="GO" id="GO:0005737">
    <property type="term" value="C:cytoplasm"/>
    <property type="evidence" value="ECO:0007669"/>
    <property type="project" value="TreeGrafter"/>
</dbReference>
<feature type="region of interest" description="Disordered" evidence="14">
    <location>
        <begin position="266"/>
        <end position="291"/>
    </location>
</feature>
<dbReference type="InterPro" id="IPR039693">
    <property type="entry name" value="Rtr1/RPAP2"/>
</dbReference>
<evidence type="ECO:0000256" key="2">
    <source>
        <dbReference type="ARBA" id="ARBA00005676"/>
    </source>
</evidence>
<evidence type="ECO:0000256" key="8">
    <source>
        <dbReference type="ARBA" id="ARBA00023242"/>
    </source>
</evidence>
<evidence type="ECO:0000259" key="15">
    <source>
        <dbReference type="PROSITE" id="PS51479"/>
    </source>
</evidence>
<dbReference type="GO" id="GO:0043175">
    <property type="term" value="F:RNA polymerase core enzyme binding"/>
    <property type="evidence" value="ECO:0007669"/>
    <property type="project" value="UniProtKB-UniRule"/>
</dbReference>
<dbReference type="GO" id="GO:0008270">
    <property type="term" value="F:zinc ion binding"/>
    <property type="evidence" value="ECO:0007669"/>
    <property type="project" value="UniProtKB-KW"/>
</dbReference>
<evidence type="ECO:0000313" key="16">
    <source>
        <dbReference type="EMBL" id="KAK5628399.1"/>
    </source>
</evidence>
<dbReference type="EC" id="3.1.3.16" evidence="12"/>
<keyword evidence="4 12" id="KW-0863">Zinc-finger</keyword>
<dbReference type="Pfam" id="PF04181">
    <property type="entry name" value="RPAP2_Rtr1"/>
    <property type="match status" value="1"/>
</dbReference>